<dbReference type="InterPro" id="IPR046539">
    <property type="entry name" value="DUF6604"/>
</dbReference>
<dbReference type="AlphaFoldDB" id="A0A6A7A6T1"/>
<dbReference type="Proteomes" id="UP000799424">
    <property type="component" value="Unassembled WGS sequence"/>
</dbReference>
<dbReference type="PANTHER" id="PTHR38795:SF1">
    <property type="entry name" value="DUF6604 DOMAIN-CONTAINING PROTEIN"/>
    <property type="match status" value="1"/>
</dbReference>
<dbReference type="PANTHER" id="PTHR38795">
    <property type="entry name" value="DUF6604 DOMAIN-CONTAINING PROTEIN"/>
    <property type="match status" value="1"/>
</dbReference>
<feature type="compositionally biased region" description="Low complexity" evidence="1">
    <location>
        <begin position="60"/>
        <end position="69"/>
    </location>
</feature>
<accession>A0A6A7A6T1</accession>
<dbReference type="Pfam" id="PF20253">
    <property type="entry name" value="DUF6604"/>
    <property type="match status" value="1"/>
</dbReference>
<evidence type="ECO:0000313" key="4">
    <source>
        <dbReference type="Proteomes" id="UP000799424"/>
    </source>
</evidence>
<dbReference type="OrthoDB" id="5238236at2759"/>
<dbReference type="EMBL" id="MU006221">
    <property type="protein sequence ID" value="KAF2829001.1"/>
    <property type="molecule type" value="Genomic_DNA"/>
</dbReference>
<reference evidence="3" key="1">
    <citation type="journal article" date="2020" name="Stud. Mycol.">
        <title>101 Dothideomycetes genomes: a test case for predicting lifestyles and emergence of pathogens.</title>
        <authorList>
            <person name="Haridas S."/>
            <person name="Albert R."/>
            <person name="Binder M."/>
            <person name="Bloem J."/>
            <person name="Labutti K."/>
            <person name="Salamov A."/>
            <person name="Andreopoulos B."/>
            <person name="Baker S."/>
            <person name="Barry K."/>
            <person name="Bills G."/>
            <person name="Bluhm B."/>
            <person name="Cannon C."/>
            <person name="Castanera R."/>
            <person name="Culley D."/>
            <person name="Daum C."/>
            <person name="Ezra D."/>
            <person name="Gonzalez J."/>
            <person name="Henrissat B."/>
            <person name="Kuo A."/>
            <person name="Liang C."/>
            <person name="Lipzen A."/>
            <person name="Lutzoni F."/>
            <person name="Magnuson J."/>
            <person name="Mondo S."/>
            <person name="Nolan M."/>
            <person name="Ohm R."/>
            <person name="Pangilinan J."/>
            <person name="Park H.-J."/>
            <person name="Ramirez L."/>
            <person name="Alfaro M."/>
            <person name="Sun H."/>
            <person name="Tritt A."/>
            <person name="Yoshinaga Y."/>
            <person name="Zwiers L.-H."/>
            <person name="Turgeon B."/>
            <person name="Goodwin S."/>
            <person name="Spatafora J."/>
            <person name="Crous P."/>
            <person name="Grigoriev I."/>
        </authorList>
    </citation>
    <scope>NUCLEOTIDE SEQUENCE</scope>
    <source>
        <strain evidence="3">CBS 113818</strain>
    </source>
</reference>
<keyword evidence="4" id="KW-1185">Reference proteome</keyword>
<feature type="domain" description="DUF6604" evidence="2">
    <location>
        <begin position="127"/>
        <end position="213"/>
    </location>
</feature>
<sequence length="700" mass="79073">MGRYAWIKSQTNIAISWLVETARANGGYVRLAHDPNVQHSSTVVRDVPKQSRLKSKASKNAKNAEDAASQLAPDDETGTSYKVSMEELLRLAAFLKDLGETFIMPKRTWRGFKEASQGSSTVEEGHDMHENIAAIPSPSPESVPVARYEPNIAKMAEDQLVLQCFLNDIDEVRNYITDLWKRLFEKASDAPSLQSAAFITQMAFEHILMLEEPVRERIGDDSGLIGRLLQFNPEWKHTFRTIDGIMNARLPYPISVSVTTEQYGSDNDTIIPDDIARDAFFVQHATDHVIESQCRWMHPCHQLFTGGEYVQNYTKDLMDGSMDSISSLIARAAFLDDNPVVTSVIAADVLQNILWENRNQIDKPLLELHQLTNEISKSLGNLQGYQDVSEPAKSLLHYDITPAHSPGFTAIYGGGWNYRSLTRHECVKCAKLFPTMPATSTHAKKIRMRAASYDSELQPMCHLYNALRQFGYLNHTWKVLDDLIDMHMPEIFGLERPKTDAGVILNRAILSLGLQPAYLQRRTRRAAIMPRQRKRDDRQGDLLMPHIMLLVAGDTYDVTSPRRALQQIEKHMAAHAARDPTSTKRTSQDKIVKNFTEELGPIAYLKEVEKHMQHLDRYLETDYVELSHIAQTLFKKMNSDVLQASYEILGIDEGKQCSKWHMVIMLMGLREGVLAAPRLATQAAAVLEEYILAGANDIPT</sequence>
<gene>
    <name evidence="3" type="ORF">CC86DRAFT_453749</name>
</gene>
<feature type="region of interest" description="Disordered" evidence="1">
    <location>
        <begin position="39"/>
        <end position="77"/>
    </location>
</feature>
<evidence type="ECO:0000259" key="2">
    <source>
        <dbReference type="Pfam" id="PF20253"/>
    </source>
</evidence>
<organism evidence="3 4">
    <name type="scientific">Ophiobolus disseminans</name>
    <dbReference type="NCBI Taxonomy" id="1469910"/>
    <lineage>
        <taxon>Eukaryota</taxon>
        <taxon>Fungi</taxon>
        <taxon>Dikarya</taxon>
        <taxon>Ascomycota</taxon>
        <taxon>Pezizomycotina</taxon>
        <taxon>Dothideomycetes</taxon>
        <taxon>Pleosporomycetidae</taxon>
        <taxon>Pleosporales</taxon>
        <taxon>Pleosporineae</taxon>
        <taxon>Phaeosphaeriaceae</taxon>
        <taxon>Ophiobolus</taxon>
    </lineage>
</organism>
<name>A0A6A7A6T1_9PLEO</name>
<evidence type="ECO:0000256" key="1">
    <source>
        <dbReference type="SAM" id="MobiDB-lite"/>
    </source>
</evidence>
<evidence type="ECO:0000313" key="3">
    <source>
        <dbReference type="EMBL" id="KAF2829001.1"/>
    </source>
</evidence>
<proteinExistence type="predicted"/>
<protein>
    <recommendedName>
        <fullName evidence="2">DUF6604 domain-containing protein</fullName>
    </recommendedName>
</protein>